<comment type="caution">
    <text evidence="3">The sequence shown here is derived from an EMBL/GenBank/DDBJ whole genome shotgun (WGS) entry which is preliminary data.</text>
</comment>
<evidence type="ECO:0000256" key="1">
    <source>
        <dbReference type="SAM" id="MobiDB-lite"/>
    </source>
</evidence>
<sequence>MIIKKDSKIVKAIEERKSLALKAKKESSDEECSSSGSKDEEYAMAVEDFKKFFKRIGRFVRQPRNDKKSSKEAAMTRTVKAMENALDAATQIILLENVQNHQNTGTKELLSEVFGVIAVKKMMRRVKDPQSKDITSGIRSIWGTLLKKTTFLHTRLTFSVSMDSLSPQPVAPTTAEQKLARKNELKARSTLLMAFPDKHQLKFNSYKDAKTLMEALEKRFGGNTKTKKVQKTLLKQQYENFTGTTTQNLAFMSLSNTNSTTESVSDAASVSAVCAKMLVSSLPNVDSLSNAIDVDDLEEMDLRWQIAMLTMRARRFLQKTGRNLGANGPTSMGFDMSEMECYNYHRKGHFAQGVEEEPINYALLAFSSLSSSSDNEHVEIAIQATTPKPASLKSASSGKRRNRKACFMCKSLDHLIKDYDYHAKEMAQPTPRNHEHRGNHKQYAHLTHTNPQKHMVPAAVLTQSKTVSITAVRPVSAVVPKIKVTRLRHANPIVTKCKSPIRRHITRILSLKISNLPPRVTAVKAPVVNPQHALKDKGVIDSGCSRHMTENMSYLSNFEELNGRYVTFEGSGPTWLFDLDSLTRTMNYQPVTAGNQTNPSAGFQDKIDAEKAREEIDQQYVLFLVWSSGSTNPQNNDGDAAFDGKKHDFDAKKPKSKVSVSPRRYIDMSAKFEDCFDNSINEVNAVGIIVPTIGLNSPNSTNTFSVVGLSNAASSLTYGKSLFIDASQLSDDPDMPKLEDITYSGDEDNVGAEANFNNLETSIIVSPIPTTRVHKDHPVSQIIGDLSSTTQTRSMTRVEEPKRVHQALKDPSWIEAMQEELLQFKMQKVWILIDLPHGKRATGTKWIFRNKKDERGIVVRNKARLVAQGHTQEGGINYEEFFAPVARIEAIRLFLAYASFIGFMVYQMNVKSAFLYRTIEEKVYVCQPLGFEDPDHPDKVYKVVKALYGLDQAPRAWYETLANYLLENGFQRGKIDQTLFSKRQKGDILLVQIYVDDIIFGVTNKDLCKSFEKLMKDKFQMSSMGELTFFLGLQVKQKKDGIFISQDKYVAEILRKFGLTKGKSASTPIDIEKPLLKDPDGEDVDVHTYMSMIGSFMYLTSSRPDIMFAYPKDSPFDLVAYTDSDYAGASLDRKSTTRECQFLGCRLTSWQCKKQTVVATSSIEAEYVAAAS</sequence>
<accession>A0A6L2MQB3</accession>
<dbReference type="AlphaFoldDB" id="A0A6L2MQB3"/>
<dbReference type="InterPro" id="IPR043502">
    <property type="entry name" value="DNA/RNA_pol_sf"/>
</dbReference>
<dbReference type="Pfam" id="PF07727">
    <property type="entry name" value="RVT_2"/>
    <property type="match status" value="1"/>
</dbReference>
<name>A0A6L2MQB3_TANCI</name>
<organism evidence="3">
    <name type="scientific">Tanacetum cinerariifolium</name>
    <name type="common">Dalmatian daisy</name>
    <name type="synonym">Chrysanthemum cinerariifolium</name>
    <dbReference type="NCBI Taxonomy" id="118510"/>
    <lineage>
        <taxon>Eukaryota</taxon>
        <taxon>Viridiplantae</taxon>
        <taxon>Streptophyta</taxon>
        <taxon>Embryophyta</taxon>
        <taxon>Tracheophyta</taxon>
        <taxon>Spermatophyta</taxon>
        <taxon>Magnoliopsida</taxon>
        <taxon>eudicotyledons</taxon>
        <taxon>Gunneridae</taxon>
        <taxon>Pentapetalae</taxon>
        <taxon>asterids</taxon>
        <taxon>campanulids</taxon>
        <taxon>Asterales</taxon>
        <taxon>Asteraceae</taxon>
        <taxon>Asteroideae</taxon>
        <taxon>Anthemideae</taxon>
        <taxon>Anthemidinae</taxon>
        <taxon>Tanacetum</taxon>
    </lineage>
</organism>
<protein>
    <submittedName>
        <fullName evidence="3">Putative ribonuclease H-like domain-containing protein</fullName>
    </submittedName>
</protein>
<dbReference type="SUPFAM" id="SSF56672">
    <property type="entry name" value="DNA/RNA polymerases"/>
    <property type="match status" value="1"/>
</dbReference>
<evidence type="ECO:0000259" key="2">
    <source>
        <dbReference type="Pfam" id="PF07727"/>
    </source>
</evidence>
<proteinExistence type="predicted"/>
<gene>
    <name evidence="3" type="ORF">Tci_047515</name>
</gene>
<dbReference type="PANTHER" id="PTHR11439:SF495">
    <property type="entry name" value="REVERSE TRANSCRIPTASE, RNA-DEPENDENT DNA POLYMERASE-RELATED"/>
    <property type="match status" value="1"/>
</dbReference>
<feature type="compositionally biased region" description="Basic and acidic residues" evidence="1">
    <location>
        <begin position="642"/>
        <end position="653"/>
    </location>
</feature>
<dbReference type="InterPro" id="IPR013103">
    <property type="entry name" value="RVT_2"/>
</dbReference>
<dbReference type="EMBL" id="BKCJ010007100">
    <property type="protein sequence ID" value="GEU75537.1"/>
    <property type="molecule type" value="Genomic_DNA"/>
</dbReference>
<evidence type="ECO:0000313" key="3">
    <source>
        <dbReference type="EMBL" id="GEU75537.1"/>
    </source>
</evidence>
<dbReference type="CDD" id="cd09272">
    <property type="entry name" value="RNase_HI_RT_Ty1"/>
    <property type="match status" value="1"/>
</dbReference>
<dbReference type="PANTHER" id="PTHR11439">
    <property type="entry name" value="GAG-POL-RELATED RETROTRANSPOSON"/>
    <property type="match status" value="1"/>
</dbReference>
<reference evidence="3" key="1">
    <citation type="journal article" date="2019" name="Sci. Rep.">
        <title>Draft genome of Tanacetum cinerariifolium, the natural source of mosquito coil.</title>
        <authorList>
            <person name="Yamashiro T."/>
            <person name="Shiraishi A."/>
            <person name="Satake H."/>
            <person name="Nakayama K."/>
        </authorList>
    </citation>
    <scope>NUCLEOTIDE SEQUENCE</scope>
</reference>
<feature type="domain" description="Reverse transcriptase Ty1/copia-type" evidence="2">
    <location>
        <begin position="828"/>
        <end position="1069"/>
    </location>
</feature>
<feature type="region of interest" description="Disordered" evidence="1">
    <location>
        <begin position="635"/>
        <end position="654"/>
    </location>
</feature>